<dbReference type="InterPro" id="IPR002156">
    <property type="entry name" value="RNaseH_domain"/>
</dbReference>
<evidence type="ECO:0000256" key="2">
    <source>
        <dbReference type="ARBA" id="ARBA00005300"/>
    </source>
</evidence>
<comment type="catalytic activity">
    <reaction evidence="1">
        <text>Endonucleolytic cleavage to 5'-phosphomonoester.</text>
        <dbReference type="EC" id="3.1.26.4"/>
    </reaction>
</comment>
<dbReference type="Proteomes" id="UP000700596">
    <property type="component" value="Unassembled WGS sequence"/>
</dbReference>
<feature type="domain" description="RNase H type-1" evidence="8">
    <location>
        <begin position="1"/>
        <end position="110"/>
    </location>
</feature>
<accession>A0A9P9D361</accession>
<keyword evidence="10" id="KW-1185">Reference proteome</keyword>
<keyword evidence="7" id="KW-0378">Hydrolase</keyword>
<evidence type="ECO:0000313" key="10">
    <source>
        <dbReference type="Proteomes" id="UP000700596"/>
    </source>
</evidence>
<dbReference type="SUPFAM" id="SSF53098">
    <property type="entry name" value="Ribonuclease H-like"/>
    <property type="match status" value="1"/>
</dbReference>
<reference evidence="9" key="1">
    <citation type="journal article" date="2021" name="Nat. Commun.">
        <title>Genetic determinants of endophytism in the Arabidopsis root mycobiome.</title>
        <authorList>
            <person name="Mesny F."/>
            <person name="Miyauchi S."/>
            <person name="Thiergart T."/>
            <person name="Pickel B."/>
            <person name="Atanasova L."/>
            <person name="Karlsson M."/>
            <person name="Huettel B."/>
            <person name="Barry K.W."/>
            <person name="Haridas S."/>
            <person name="Chen C."/>
            <person name="Bauer D."/>
            <person name="Andreopoulos W."/>
            <person name="Pangilinan J."/>
            <person name="LaButti K."/>
            <person name="Riley R."/>
            <person name="Lipzen A."/>
            <person name="Clum A."/>
            <person name="Drula E."/>
            <person name="Henrissat B."/>
            <person name="Kohler A."/>
            <person name="Grigoriev I.V."/>
            <person name="Martin F.M."/>
            <person name="Hacquard S."/>
        </authorList>
    </citation>
    <scope>NUCLEOTIDE SEQUENCE</scope>
    <source>
        <strain evidence="9">MPI-CAGE-CH-0243</strain>
    </source>
</reference>
<keyword evidence="4" id="KW-0540">Nuclease</keyword>
<protein>
    <recommendedName>
        <fullName evidence="3">ribonuclease H</fullName>
        <ecNumber evidence="3">3.1.26.4</ecNumber>
    </recommendedName>
</protein>
<proteinExistence type="inferred from homology"/>
<keyword evidence="5" id="KW-0479">Metal-binding</keyword>
<dbReference type="GO" id="GO:0004523">
    <property type="term" value="F:RNA-DNA hybrid ribonuclease activity"/>
    <property type="evidence" value="ECO:0007669"/>
    <property type="project" value="UniProtKB-EC"/>
</dbReference>
<dbReference type="AlphaFoldDB" id="A0A9P9D361"/>
<sequence length="110" mass="12721">MVYTMVIKVDGGCRETYPYPTNQRAELAAIIIALEQALQKYDSLETSPYMDMTAMSDSKYAIQCMANWIYMWSQNGWVNAARYQVANQDLIKRTSDLDNELKRRGTVTYE</sequence>
<comment type="caution">
    <text evidence="9">The sequence shown here is derived from an EMBL/GenBank/DDBJ whole genome shotgun (WGS) entry which is preliminary data.</text>
</comment>
<evidence type="ECO:0000256" key="7">
    <source>
        <dbReference type="ARBA" id="ARBA00022801"/>
    </source>
</evidence>
<organism evidence="9 10">
    <name type="scientific">Dendryphion nanum</name>
    <dbReference type="NCBI Taxonomy" id="256645"/>
    <lineage>
        <taxon>Eukaryota</taxon>
        <taxon>Fungi</taxon>
        <taxon>Dikarya</taxon>
        <taxon>Ascomycota</taxon>
        <taxon>Pezizomycotina</taxon>
        <taxon>Dothideomycetes</taxon>
        <taxon>Pleosporomycetidae</taxon>
        <taxon>Pleosporales</taxon>
        <taxon>Torulaceae</taxon>
        <taxon>Dendryphion</taxon>
    </lineage>
</organism>
<evidence type="ECO:0000256" key="6">
    <source>
        <dbReference type="ARBA" id="ARBA00022759"/>
    </source>
</evidence>
<name>A0A9P9D361_9PLEO</name>
<dbReference type="PANTHER" id="PTHR10642">
    <property type="entry name" value="RIBONUCLEASE H1"/>
    <property type="match status" value="1"/>
</dbReference>
<evidence type="ECO:0000259" key="8">
    <source>
        <dbReference type="PROSITE" id="PS50879"/>
    </source>
</evidence>
<dbReference type="PANTHER" id="PTHR10642:SF26">
    <property type="entry name" value="RIBONUCLEASE H1"/>
    <property type="match status" value="1"/>
</dbReference>
<dbReference type="PROSITE" id="PS50879">
    <property type="entry name" value="RNASE_H_1"/>
    <property type="match status" value="1"/>
</dbReference>
<dbReference type="GO" id="GO:0043137">
    <property type="term" value="P:DNA replication, removal of RNA primer"/>
    <property type="evidence" value="ECO:0007669"/>
    <property type="project" value="TreeGrafter"/>
</dbReference>
<evidence type="ECO:0000256" key="1">
    <source>
        <dbReference type="ARBA" id="ARBA00000077"/>
    </source>
</evidence>
<dbReference type="OrthoDB" id="407198at2759"/>
<dbReference type="InterPro" id="IPR036397">
    <property type="entry name" value="RNaseH_sf"/>
</dbReference>
<dbReference type="Pfam" id="PF00075">
    <property type="entry name" value="RNase_H"/>
    <property type="match status" value="1"/>
</dbReference>
<keyword evidence="6" id="KW-0255">Endonuclease</keyword>
<evidence type="ECO:0000256" key="4">
    <source>
        <dbReference type="ARBA" id="ARBA00022722"/>
    </source>
</evidence>
<comment type="similarity">
    <text evidence="2">Belongs to the RNase H family.</text>
</comment>
<dbReference type="GO" id="GO:0046872">
    <property type="term" value="F:metal ion binding"/>
    <property type="evidence" value="ECO:0007669"/>
    <property type="project" value="UniProtKB-KW"/>
</dbReference>
<dbReference type="EC" id="3.1.26.4" evidence="3"/>
<dbReference type="InterPro" id="IPR050092">
    <property type="entry name" value="RNase_H"/>
</dbReference>
<gene>
    <name evidence="9" type="ORF">B0J11DRAFT_554321</name>
</gene>
<evidence type="ECO:0000313" key="9">
    <source>
        <dbReference type="EMBL" id="KAH7111846.1"/>
    </source>
</evidence>
<dbReference type="InterPro" id="IPR012337">
    <property type="entry name" value="RNaseH-like_sf"/>
</dbReference>
<dbReference type="Gene3D" id="3.30.420.10">
    <property type="entry name" value="Ribonuclease H-like superfamily/Ribonuclease H"/>
    <property type="match status" value="1"/>
</dbReference>
<dbReference type="EMBL" id="JAGMWT010000023">
    <property type="protein sequence ID" value="KAH7111846.1"/>
    <property type="molecule type" value="Genomic_DNA"/>
</dbReference>
<evidence type="ECO:0000256" key="3">
    <source>
        <dbReference type="ARBA" id="ARBA00012180"/>
    </source>
</evidence>
<evidence type="ECO:0000256" key="5">
    <source>
        <dbReference type="ARBA" id="ARBA00022723"/>
    </source>
</evidence>
<dbReference type="GO" id="GO:0003676">
    <property type="term" value="F:nucleic acid binding"/>
    <property type="evidence" value="ECO:0007669"/>
    <property type="project" value="InterPro"/>
</dbReference>